<proteinExistence type="predicted"/>
<dbReference type="InterPro" id="IPR050595">
    <property type="entry name" value="Bact_response_regulator"/>
</dbReference>
<dbReference type="Pfam" id="PF00072">
    <property type="entry name" value="Response_reg"/>
    <property type="match status" value="1"/>
</dbReference>
<protein>
    <submittedName>
        <fullName evidence="4">Two-component system response regulator</fullName>
    </submittedName>
</protein>
<dbReference type="InterPro" id="IPR001789">
    <property type="entry name" value="Sig_transdc_resp-reg_receiver"/>
</dbReference>
<gene>
    <name evidence="4" type="ORF">C1O66_18655</name>
</gene>
<keyword evidence="1 2" id="KW-0597">Phosphoprotein</keyword>
<reference evidence="4 5" key="1">
    <citation type="submission" date="2018-01" db="EMBL/GenBank/DDBJ databases">
        <title>Draft genome sequence of Paucibacter aquatile CR182 isolated from freshwater of the Nakdong River.</title>
        <authorList>
            <person name="Choi A."/>
            <person name="Chung E.J."/>
        </authorList>
    </citation>
    <scope>NUCLEOTIDE SEQUENCE [LARGE SCALE GENOMIC DNA]</scope>
    <source>
        <strain evidence="4 5">CR182</strain>
    </source>
</reference>
<evidence type="ECO:0000259" key="3">
    <source>
        <dbReference type="PROSITE" id="PS50110"/>
    </source>
</evidence>
<dbReference type="SMART" id="SM00448">
    <property type="entry name" value="REC"/>
    <property type="match status" value="1"/>
</dbReference>
<name>A0A2N8L0V8_9BURK</name>
<evidence type="ECO:0000256" key="1">
    <source>
        <dbReference type="ARBA" id="ARBA00022553"/>
    </source>
</evidence>
<dbReference type="InterPro" id="IPR011006">
    <property type="entry name" value="CheY-like_superfamily"/>
</dbReference>
<dbReference type="OrthoDB" id="8778114at2"/>
<accession>A0A2N8L0V8</accession>
<evidence type="ECO:0000256" key="2">
    <source>
        <dbReference type="PROSITE-ProRule" id="PRU00169"/>
    </source>
</evidence>
<dbReference type="PANTHER" id="PTHR44591:SF3">
    <property type="entry name" value="RESPONSE REGULATORY DOMAIN-CONTAINING PROTEIN"/>
    <property type="match status" value="1"/>
</dbReference>
<dbReference type="AlphaFoldDB" id="A0A2N8L0V8"/>
<keyword evidence="5" id="KW-1185">Reference proteome</keyword>
<dbReference type="EMBL" id="POSP01000003">
    <property type="protein sequence ID" value="PND39350.1"/>
    <property type="molecule type" value="Genomic_DNA"/>
</dbReference>
<evidence type="ECO:0000313" key="4">
    <source>
        <dbReference type="EMBL" id="PND39350.1"/>
    </source>
</evidence>
<evidence type="ECO:0000313" key="5">
    <source>
        <dbReference type="Proteomes" id="UP000235916"/>
    </source>
</evidence>
<comment type="caution">
    <text evidence="4">The sequence shown here is derived from an EMBL/GenBank/DDBJ whole genome shotgun (WGS) entry which is preliminary data.</text>
</comment>
<organism evidence="4 5">
    <name type="scientific">Kinneretia aquatilis</name>
    <dbReference type="NCBI Taxonomy" id="2070761"/>
    <lineage>
        <taxon>Bacteria</taxon>
        <taxon>Pseudomonadati</taxon>
        <taxon>Pseudomonadota</taxon>
        <taxon>Betaproteobacteria</taxon>
        <taxon>Burkholderiales</taxon>
        <taxon>Sphaerotilaceae</taxon>
        <taxon>Roseateles</taxon>
    </lineage>
</organism>
<dbReference type="Gene3D" id="3.40.50.2300">
    <property type="match status" value="1"/>
</dbReference>
<feature type="modified residue" description="4-aspartylphosphate" evidence="2">
    <location>
        <position position="54"/>
    </location>
</feature>
<feature type="domain" description="Response regulatory" evidence="3">
    <location>
        <begin position="5"/>
        <end position="122"/>
    </location>
</feature>
<dbReference type="PANTHER" id="PTHR44591">
    <property type="entry name" value="STRESS RESPONSE REGULATOR PROTEIN 1"/>
    <property type="match status" value="1"/>
</dbReference>
<dbReference type="RefSeq" id="WP_102769268.1">
    <property type="nucleotide sequence ID" value="NZ_POSP01000003.1"/>
</dbReference>
<dbReference type="Proteomes" id="UP000235916">
    <property type="component" value="Unassembled WGS sequence"/>
</dbReference>
<dbReference type="GO" id="GO:0000160">
    <property type="term" value="P:phosphorelay signal transduction system"/>
    <property type="evidence" value="ECO:0007669"/>
    <property type="project" value="InterPro"/>
</dbReference>
<dbReference type="SUPFAM" id="SSF52172">
    <property type="entry name" value="CheY-like"/>
    <property type="match status" value="1"/>
</dbReference>
<dbReference type="PROSITE" id="PS50110">
    <property type="entry name" value="RESPONSE_REGULATORY"/>
    <property type="match status" value="1"/>
</dbReference>
<sequence>MKKAKILIVEDQADIRRLIRWALEDTGHQLYEAPNGSLALDLARTMQPDLVYLDVMMPGGIDGVEVCRQMRADPKLAQALIVMLTADAGQATKTRALEAGANFFLAKPFSPAKLLELTEVLIKKRQQQSAPPDPGP</sequence>